<dbReference type="EMBL" id="CP108264">
    <property type="protein sequence ID" value="WTU77366.1"/>
    <property type="molecule type" value="Genomic_DNA"/>
</dbReference>
<feature type="transmembrane region" description="Helical" evidence="1">
    <location>
        <begin position="138"/>
        <end position="156"/>
    </location>
</feature>
<evidence type="ECO:0008006" key="4">
    <source>
        <dbReference type="Google" id="ProtNLM"/>
    </source>
</evidence>
<evidence type="ECO:0000313" key="3">
    <source>
        <dbReference type="EMBL" id="WTU77366.1"/>
    </source>
</evidence>
<evidence type="ECO:0000256" key="2">
    <source>
        <dbReference type="SAM" id="SignalP"/>
    </source>
</evidence>
<reference evidence="3" key="1">
    <citation type="submission" date="2022-10" db="EMBL/GenBank/DDBJ databases">
        <title>The complete genomes of actinobacterial strains from the NBC collection.</title>
        <authorList>
            <person name="Joergensen T.S."/>
            <person name="Alvarez Arevalo M."/>
            <person name="Sterndorff E.B."/>
            <person name="Faurdal D."/>
            <person name="Vuksanovic O."/>
            <person name="Mourched A.-S."/>
            <person name="Charusanti P."/>
            <person name="Shaw S."/>
            <person name="Blin K."/>
            <person name="Weber T."/>
        </authorList>
    </citation>
    <scope>NUCLEOTIDE SEQUENCE</scope>
    <source>
        <strain evidence="3">NBC_00049</strain>
    </source>
</reference>
<feature type="signal peptide" evidence="2">
    <location>
        <begin position="1"/>
        <end position="26"/>
    </location>
</feature>
<keyword evidence="1" id="KW-1133">Transmembrane helix</keyword>
<gene>
    <name evidence="3" type="ORF">OG327_30810</name>
</gene>
<keyword evidence="2" id="KW-0732">Signal</keyword>
<organism evidence="3">
    <name type="scientific">Streptomyces sp. NBC_00049</name>
    <dbReference type="NCBI Taxonomy" id="2903617"/>
    <lineage>
        <taxon>Bacteria</taxon>
        <taxon>Bacillati</taxon>
        <taxon>Actinomycetota</taxon>
        <taxon>Actinomycetes</taxon>
        <taxon>Kitasatosporales</taxon>
        <taxon>Streptomycetaceae</taxon>
        <taxon>Streptomyces</taxon>
    </lineage>
</organism>
<proteinExistence type="predicted"/>
<accession>A0AAU2JXJ5</accession>
<keyword evidence="1" id="KW-0812">Transmembrane</keyword>
<sequence length="166" mass="16467">MRVVRALTVTAAACAAIGLSAPFASANSPMGGGGGPSNISVNPYSVHQGSTMQVSASGCTRGGTVTSHGNFPPANLSAGSIGFATVRIFNHASPGHHTLSVKCNDNSLVATHRFTILEGNPSQGGIGGSIGPSTAETAIGAGLVGLAALGAGAHVMRRRRPLRGRV</sequence>
<dbReference type="AlphaFoldDB" id="A0AAU2JXJ5"/>
<name>A0AAU2JXJ5_9ACTN</name>
<protein>
    <recommendedName>
        <fullName evidence="4">Integral membrane protein</fullName>
    </recommendedName>
</protein>
<keyword evidence="1" id="KW-0472">Membrane</keyword>
<evidence type="ECO:0000256" key="1">
    <source>
        <dbReference type="SAM" id="Phobius"/>
    </source>
</evidence>
<feature type="chain" id="PRO_5043962276" description="Integral membrane protein" evidence="2">
    <location>
        <begin position="27"/>
        <end position="166"/>
    </location>
</feature>